<dbReference type="Proteomes" id="UP000242287">
    <property type="component" value="Unassembled WGS sequence"/>
</dbReference>
<reference evidence="2 3" key="1">
    <citation type="submission" date="2014-02" db="EMBL/GenBank/DDBJ databases">
        <title>Transposable element dynamics among asymbiotic and ectomycorrhizal Amanita fungi.</title>
        <authorList>
            <consortium name="DOE Joint Genome Institute"/>
            <person name="Hess J."/>
            <person name="Skrede I."/>
            <person name="Wolfe B."/>
            <person name="LaButti K."/>
            <person name="Ohm R.A."/>
            <person name="Grigoriev I.V."/>
            <person name="Pringle A."/>
        </authorList>
    </citation>
    <scope>NUCLEOTIDE SEQUENCE [LARGE SCALE GENOMIC DNA]</scope>
    <source>
        <strain evidence="2 3">SKay4041</strain>
    </source>
</reference>
<feature type="region of interest" description="Disordered" evidence="1">
    <location>
        <begin position="157"/>
        <end position="190"/>
    </location>
</feature>
<proteinExistence type="predicted"/>
<sequence>MLLPTIPTGISHSCEHTILLNHHNLHSYYKQPYPLQVIQLVEAPPPPSPRISSVVHSSSAPSSQYSDSIDDSDSSHIHHPEDDDEEVCSSYCSSDLPPEQLESPSSRPESLPSSQLASDPSDWRMKRILAWRENFSAAMTASLSDTLLSGCLKRKFDHRQDDDDDNDDTISHTSKRSRSDNASISSLGEHSCPACDATFPSRQSLRQHGLDTARSNEACSVAVEYAFE</sequence>
<organism evidence="2 3">
    <name type="scientific">Amanita thiersii Skay4041</name>
    <dbReference type="NCBI Taxonomy" id="703135"/>
    <lineage>
        <taxon>Eukaryota</taxon>
        <taxon>Fungi</taxon>
        <taxon>Dikarya</taxon>
        <taxon>Basidiomycota</taxon>
        <taxon>Agaricomycotina</taxon>
        <taxon>Agaricomycetes</taxon>
        <taxon>Agaricomycetidae</taxon>
        <taxon>Agaricales</taxon>
        <taxon>Pluteineae</taxon>
        <taxon>Amanitaceae</taxon>
        <taxon>Amanita</taxon>
    </lineage>
</organism>
<feature type="compositionally biased region" description="Low complexity" evidence="1">
    <location>
        <begin position="50"/>
        <end position="67"/>
    </location>
</feature>
<dbReference type="AlphaFoldDB" id="A0A2A9NDZ2"/>
<keyword evidence="3" id="KW-1185">Reference proteome</keyword>
<accession>A0A2A9NDZ2</accession>
<dbReference type="OrthoDB" id="3256870at2759"/>
<feature type="compositionally biased region" description="Low complexity" evidence="1">
    <location>
        <begin position="93"/>
        <end position="114"/>
    </location>
</feature>
<evidence type="ECO:0000313" key="2">
    <source>
        <dbReference type="EMBL" id="PFH46471.1"/>
    </source>
</evidence>
<evidence type="ECO:0000313" key="3">
    <source>
        <dbReference type="Proteomes" id="UP000242287"/>
    </source>
</evidence>
<name>A0A2A9NDZ2_9AGAR</name>
<gene>
    <name evidence="2" type="ORF">AMATHDRAFT_43577</name>
</gene>
<feature type="region of interest" description="Disordered" evidence="1">
    <location>
        <begin position="46"/>
        <end position="119"/>
    </location>
</feature>
<dbReference type="EMBL" id="KZ302188">
    <property type="protein sequence ID" value="PFH46471.1"/>
    <property type="molecule type" value="Genomic_DNA"/>
</dbReference>
<protein>
    <submittedName>
        <fullName evidence="2">Uncharacterized protein</fullName>
    </submittedName>
</protein>
<evidence type="ECO:0000256" key="1">
    <source>
        <dbReference type="SAM" id="MobiDB-lite"/>
    </source>
</evidence>